<dbReference type="PRINTS" id="PR00420">
    <property type="entry name" value="RNGMNOXGNASE"/>
</dbReference>
<accession>A0A383WFV7</accession>
<dbReference type="PANTHER" id="PTHR43004:SF19">
    <property type="entry name" value="BINDING MONOOXYGENASE, PUTATIVE (JCVI)-RELATED"/>
    <property type="match status" value="1"/>
</dbReference>
<dbReference type="AlphaFoldDB" id="A0A383WFV7"/>
<feature type="domain" description="FAD-binding" evidence="4">
    <location>
        <begin position="3"/>
        <end position="411"/>
    </location>
</feature>
<dbReference type="PANTHER" id="PTHR43004">
    <property type="entry name" value="TRK SYSTEM POTASSIUM UPTAKE PROTEIN"/>
    <property type="match status" value="1"/>
</dbReference>
<dbReference type="Pfam" id="PF01494">
    <property type="entry name" value="FAD_binding_3"/>
    <property type="match status" value="1"/>
</dbReference>
<keyword evidence="2" id="KW-0285">Flavoprotein</keyword>
<dbReference type="Gene3D" id="3.30.70.2450">
    <property type="match status" value="1"/>
</dbReference>
<protein>
    <recommendedName>
        <fullName evidence="4">FAD-binding domain-containing protein</fullName>
    </recommendedName>
</protein>
<dbReference type="InterPro" id="IPR002938">
    <property type="entry name" value="FAD-bd"/>
</dbReference>
<keyword evidence="3" id="KW-0274">FAD</keyword>
<keyword evidence="7" id="KW-1185">Reference proteome</keyword>
<comment type="cofactor">
    <cofactor evidence="1">
        <name>FAD</name>
        <dbReference type="ChEBI" id="CHEBI:57692"/>
    </cofactor>
</comment>
<dbReference type="InterPro" id="IPR050641">
    <property type="entry name" value="RIFMO-like"/>
</dbReference>
<organism evidence="6 7">
    <name type="scientific">Tetradesmus obliquus</name>
    <name type="common">Green alga</name>
    <name type="synonym">Acutodesmus obliquus</name>
    <dbReference type="NCBI Taxonomy" id="3088"/>
    <lineage>
        <taxon>Eukaryota</taxon>
        <taxon>Viridiplantae</taxon>
        <taxon>Chlorophyta</taxon>
        <taxon>core chlorophytes</taxon>
        <taxon>Chlorophyceae</taxon>
        <taxon>CS clade</taxon>
        <taxon>Sphaeropleales</taxon>
        <taxon>Scenedesmaceae</taxon>
        <taxon>Tetradesmus</taxon>
    </lineage>
</organism>
<dbReference type="STRING" id="3088.A0A383WFV7"/>
<gene>
    <name evidence="6" type="ORF">BQ4739_LOCUS16815</name>
    <name evidence="5" type="ORF">BQ4739_LOCUS3565</name>
</gene>
<evidence type="ECO:0000256" key="3">
    <source>
        <dbReference type="ARBA" id="ARBA00022827"/>
    </source>
</evidence>
<dbReference type="InterPro" id="IPR036188">
    <property type="entry name" value="FAD/NAD-bd_sf"/>
</dbReference>
<evidence type="ECO:0000259" key="4">
    <source>
        <dbReference type="Pfam" id="PF01494"/>
    </source>
</evidence>
<evidence type="ECO:0000256" key="2">
    <source>
        <dbReference type="ARBA" id="ARBA00022630"/>
    </source>
</evidence>
<evidence type="ECO:0000313" key="5">
    <source>
        <dbReference type="EMBL" id="SZX62995.1"/>
    </source>
</evidence>
<dbReference type="SUPFAM" id="SSF51905">
    <property type="entry name" value="FAD/NAD(P)-binding domain"/>
    <property type="match status" value="1"/>
</dbReference>
<dbReference type="EMBL" id="FNXT01001257">
    <property type="protein sequence ID" value="SZX76428.1"/>
    <property type="molecule type" value="Genomic_DNA"/>
</dbReference>
<dbReference type="GO" id="GO:0071949">
    <property type="term" value="F:FAD binding"/>
    <property type="evidence" value="ECO:0007669"/>
    <property type="project" value="InterPro"/>
</dbReference>
<dbReference type="Gene3D" id="3.50.50.60">
    <property type="entry name" value="FAD/NAD(P)-binding domain"/>
    <property type="match status" value="1"/>
</dbReference>
<dbReference type="EMBL" id="FNXT01000277">
    <property type="protein sequence ID" value="SZX62995.1"/>
    <property type="molecule type" value="Genomic_DNA"/>
</dbReference>
<proteinExistence type="predicted"/>
<evidence type="ECO:0000313" key="6">
    <source>
        <dbReference type="EMBL" id="SZX76428.1"/>
    </source>
</evidence>
<reference evidence="6 7" key="1">
    <citation type="submission" date="2016-10" db="EMBL/GenBank/DDBJ databases">
        <authorList>
            <person name="Cai Z."/>
        </authorList>
    </citation>
    <scope>NUCLEOTIDE SEQUENCE [LARGE SCALE GENOMIC DNA]</scope>
</reference>
<dbReference type="Proteomes" id="UP000256970">
    <property type="component" value="Unassembled WGS sequence"/>
</dbReference>
<evidence type="ECO:0000313" key="7">
    <source>
        <dbReference type="Proteomes" id="UP000256970"/>
    </source>
</evidence>
<sequence length="667" mass="68288">MDPVLVVGAGPVGLAAAAFLAHAGTPVRIIDANAAPTTLSKALVLWRHSLLTLAPLIPPSYWHSIASPVQGACFADKGALFAQLGFHHAPPSGATQRPSSATASSVGAAAAGKDGQATAAASAQQQCGSVHALPAGMLVVQADVETALVALLQDRYGIEVQRNTSLTAFTVADDSSSVLCTVTDTSSSSTATTNQQQQPQELRASYLVGCDGGRSAVRKLLGVEFAGTTLDQRWLLGDFKYEVDAAINAAHKPQHKCEGSLQPGTLFMNPTDVGLMGLIPLGNRDGQLRVVWNADAHCPGEPTIEDFQQLLTAHTRQQIRLTEPVWLSEFKINERQVQSYVHHNGRVLLAGDAAHIHSPAGGLGMNTGLQDAANLAWKLSLVAAGEAAAGSKLMDTYQEERHPVGAHVIRMSGRLLRANALRSPFVRFVRKWVLRALVAVPSLAAKMVSALTGDEICYSRCTLAAAAAAAAAGGAAVRTRQPATAAERQVWGCCKPGAAFPDVSIEVGGVEQSAAVLLLSKPGCLGTLVLMPVAQKQQQQQQADAAAEGGCTAGQQHAAWPSCWGHWPLNVVHVSSAAGSAAGGAESTAAAGAGGGAESTAAAGAAGGGADVAVDAWGLLVAAVAGRAGVGVLVRPDGIVAAVGGPDEVNGWLKKHVVSSSDAAACS</sequence>
<dbReference type="GO" id="GO:0016709">
    <property type="term" value="F:oxidoreductase activity, acting on paired donors, with incorporation or reduction of molecular oxygen, NAD(P)H as one donor, and incorporation of one atom of oxygen"/>
    <property type="evidence" value="ECO:0007669"/>
    <property type="project" value="UniProtKB-ARBA"/>
</dbReference>
<evidence type="ECO:0000256" key="1">
    <source>
        <dbReference type="ARBA" id="ARBA00001974"/>
    </source>
</evidence>
<name>A0A383WFV7_TETOB</name>